<gene>
    <name evidence="2" type="ORF">GGX14DRAFT_565188</name>
</gene>
<comment type="caution">
    <text evidence="2">The sequence shown here is derived from an EMBL/GenBank/DDBJ whole genome shotgun (WGS) entry which is preliminary data.</text>
</comment>
<proteinExistence type="predicted"/>
<protein>
    <recommendedName>
        <fullName evidence="4">DUF4304 domain-containing protein</fullName>
    </recommendedName>
</protein>
<feature type="region of interest" description="Disordered" evidence="1">
    <location>
        <begin position="168"/>
        <end position="190"/>
    </location>
</feature>
<sequence>MALARFRRDVVVYATGFVITLPQMREMAHKACTPDFIKKYSNQLVLALRWHVGEHRYEILCDFDANEYFFAVDFFPAVRGRQGSPDLKDEQKQAWYELYGRHTGLQLEDYKQSMMPYPLGGRTAEFLQDLLQEVIVERNLGHLLEPAPPNSTLAELIEIARDRQRHELAQKRERQRNQPAPSAARMHGEP</sequence>
<evidence type="ECO:0008006" key="4">
    <source>
        <dbReference type="Google" id="ProtNLM"/>
    </source>
</evidence>
<dbReference type="Proteomes" id="UP001219525">
    <property type="component" value="Unassembled WGS sequence"/>
</dbReference>
<name>A0AAD6VFJ5_9AGAR</name>
<reference evidence="2" key="1">
    <citation type="submission" date="2023-03" db="EMBL/GenBank/DDBJ databases">
        <title>Massive genome expansion in bonnet fungi (Mycena s.s.) driven by repeated elements and novel gene families across ecological guilds.</title>
        <authorList>
            <consortium name="Lawrence Berkeley National Laboratory"/>
            <person name="Harder C.B."/>
            <person name="Miyauchi S."/>
            <person name="Viragh M."/>
            <person name="Kuo A."/>
            <person name="Thoen E."/>
            <person name="Andreopoulos B."/>
            <person name="Lu D."/>
            <person name="Skrede I."/>
            <person name="Drula E."/>
            <person name="Henrissat B."/>
            <person name="Morin E."/>
            <person name="Kohler A."/>
            <person name="Barry K."/>
            <person name="LaButti K."/>
            <person name="Morin E."/>
            <person name="Salamov A."/>
            <person name="Lipzen A."/>
            <person name="Mereny Z."/>
            <person name="Hegedus B."/>
            <person name="Baldrian P."/>
            <person name="Stursova M."/>
            <person name="Weitz H."/>
            <person name="Taylor A."/>
            <person name="Grigoriev I.V."/>
            <person name="Nagy L.G."/>
            <person name="Martin F."/>
            <person name="Kauserud H."/>
        </authorList>
    </citation>
    <scope>NUCLEOTIDE SEQUENCE</scope>
    <source>
        <strain evidence="2">9144</strain>
    </source>
</reference>
<accession>A0AAD6VFJ5</accession>
<evidence type="ECO:0000256" key="1">
    <source>
        <dbReference type="SAM" id="MobiDB-lite"/>
    </source>
</evidence>
<dbReference type="EMBL" id="JARJCW010000026">
    <property type="protein sequence ID" value="KAJ7211315.1"/>
    <property type="molecule type" value="Genomic_DNA"/>
</dbReference>
<evidence type="ECO:0000313" key="3">
    <source>
        <dbReference type="Proteomes" id="UP001219525"/>
    </source>
</evidence>
<evidence type="ECO:0000313" key="2">
    <source>
        <dbReference type="EMBL" id="KAJ7211315.1"/>
    </source>
</evidence>
<dbReference type="AlphaFoldDB" id="A0AAD6VFJ5"/>
<keyword evidence="3" id="KW-1185">Reference proteome</keyword>
<organism evidence="2 3">
    <name type="scientific">Mycena pura</name>
    <dbReference type="NCBI Taxonomy" id="153505"/>
    <lineage>
        <taxon>Eukaryota</taxon>
        <taxon>Fungi</taxon>
        <taxon>Dikarya</taxon>
        <taxon>Basidiomycota</taxon>
        <taxon>Agaricomycotina</taxon>
        <taxon>Agaricomycetes</taxon>
        <taxon>Agaricomycetidae</taxon>
        <taxon>Agaricales</taxon>
        <taxon>Marasmiineae</taxon>
        <taxon>Mycenaceae</taxon>
        <taxon>Mycena</taxon>
    </lineage>
</organism>